<name>A0AAX6MHR2_9PEZI</name>
<accession>A0AAX6MHR2</accession>
<dbReference type="Proteomes" id="UP001369815">
    <property type="component" value="Unassembled WGS sequence"/>
</dbReference>
<gene>
    <name evidence="2" type="ORF">Daesc_006225</name>
</gene>
<organism evidence="2 3">
    <name type="scientific">Daldinia eschscholtzii</name>
    <dbReference type="NCBI Taxonomy" id="292717"/>
    <lineage>
        <taxon>Eukaryota</taxon>
        <taxon>Fungi</taxon>
        <taxon>Dikarya</taxon>
        <taxon>Ascomycota</taxon>
        <taxon>Pezizomycotina</taxon>
        <taxon>Sordariomycetes</taxon>
        <taxon>Xylariomycetidae</taxon>
        <taxon>Xylariales</taxon>
        <taxon>Hypoxylaceae</taxon>
        <taxon>Daldinia</taxon>
    </lineage>
</organism>
<evidence type="ECO:0000313" key="2">
    <source>
        <dbReference type="EMBL" id="KAK6951702.1"/>
    </source>
</evidence>
<reference evidence="2 3" key="1">
    <citation type="journal article" date="2024" name="Front Chem Biol">
        <title>Unveiling the potential of Daldinia eschscholtzii MFLUCC 19-0629 through bioactivity and bioinformatics studies for enhanced sustainable agriculture production.</title>
        <authorList>
            <person name="Brooks S."/>
            <person name="Weaver J.A."/>
            <person name="Klomchit A."/>
            <person name="Alharthi S.A."/>
            <person name="Onlamun T."/>
            <person name="Nurani R."/>
            <person name="Vong T.K."/>
            <person name="Alberti F."/>
            <person name="Greco C."/>
        </authorList>
    </citation>
    <scope>NUCLEOTIDE SEQUENCE [LARGE SCALE GENOMIC DNA]</scope>
    <source>
        <strain evidence="2">MFLUCC 19-0629</strain>
    </source>
</reference>
<keyword evidence="3" id="KW-1185">Reference proteome</keyword>
<evidence type="ECO:0000313" key="3">
    <source>
        <dbReference type="Proteomes" id="UP001369815"/>
    </source>
</evidence>
<sequence length="322" mass="36999">MNTLEPQRKPFIAETTEQYFKPYVKKLNELLDKYPVTNGTFWQKYRASPRSVPDLRNRLMKHMDASDMPTYIGIGRWCRHTPFMGKTEAAAEVKEAQQKLWAKGWYCHDHRPWLRCTSCGWKYSCAICANPHTCPHCKQGFRCNWEGCDARSNRGPDGSAPRHTYHIAETVNGEGWQQNGRRITPRVQLMMNRLHQPPVYRRFFPKSVSDIPRDGIISVRPISIRQDKRLNPIRGGWGDAPGYPVKEANYYDERVGAEGIKFVEEWEGPRGVPSGQAGKALVEEVTEDEGTSGKGKKRKREAEKRLLGDVTSALRAARRVRR</sequence>
<dbReference type="EMBL" id="JBANMG010000006">
    <property type="protein sequence ID" value="KAK6951702.1"/>
    <property type="molecule type" value="Genomic_DNA"/>
</dbReference>
<protein>
    <submittedName>
        <fullName evidence="2">Uncharacterized protein</fullName>
    </submittedName>
</protein>
<evidence type="ECO:0000256" key="1">
    <source>
        <dbReference type="SAM" id="MobiDB-lite"/>
    </source>
</evidence>
<feature type="region of interest" description="Disordered" evidence="1">
    <location>
        <begin position="267"/>
        <end position="304"/>
    </location>
</feature>
<proteinExistence type="predicted"/>
<dbReference type="AlphaFoldDB" id="A0AAX6MHR2"/>
<comment type="caution">
    <text evidence="2">The sequence shown here is derived from an EMBL/GenBank/DDBJ whole genome shotgun (WGS) entry which is preliminary data.</text>
</comment>